<feature type="compositionally biased region" description="Low complexity" evidence="1">
    <location>
        <begin position="661"/>
        <end position="672"/>
    </location>
</feature>
<reference evidence="4" key="1">
    <citation type="submission" date="2011-08" db="EMBL/GenBank/DDBJ databases">
        <authorList>
            <consortium name="The Broad Institute Genome Sequencing Platform"/>
            <person name="Earl A."/>
            <person name="Ward D."/>
            <person name="Feldgarden M."/>
            <person name="Gevers D."/>
            <person name="Sizova M."/>
            <person name="Hazen A."/>
            <person name="Epstein S."/>
            <person name="Young S.K."/>
            <person name="Zeng Q."/>
            <person name="Gargeya S."/>
            <person name="Fitzgerald M."/>
            <person name="Haas B."/>
            <person name="Abouelleil A."/>
            <person name="Alvarado L."/>
            <person name="Arachchi H.M."/>
            <person name="Berlin A."/>
            <person name="Brown A."/>
            <person name="Chapman S.B."/>
            <person name="Chen Z."/>
            <person name="Dunbar C."/>
            <person name="Freedman E."/>
            <person name="Gearin G."/>
            <person name="Gellesch M."/>
            <person name="Goldberg J."/>
            <person name="Griggs A."/>
            <person name="Gujja S."/>
            <person name="Heiman D."/>
            <person name="Howarth C."/>
            <person name="Larson L."/>
            <person name="Lui A."/>
            <person name="MacDonald P.J.P."/>
            <person name="Montmayeur A."/>
            <person name="Murphy C."/>
            <person name="Neiman D."/>
            <person name="Pearson M."/>
            <person name="Priest M."/>
            <person name="Roberts A."/>
            <person name="Saif S."/>
            <person name="Shea T."/>
            <person name="Shenoy N."/>
            <person name="Sisk P."/>
            <person name="Stolte C."/>
            <person name="Sykes S."/>
            <person name="Wortman J."/>
            <person name="Nusbaum C."/>
            <person name="Birren B."/>
        </authorList>
    </citation>
    <scope>NUCLEOTIDE SEQUENCE</scope>
    <source>
        <strain evidence="4">ACB1</strain>
    </source>
</reference>
<feature type="transmembrane region" description="Helical" evidence="2">
    <location>
        <begin position="756"/>
        <end position="773"/>
    </location>
</feature>
<reference evidence="4" key="2">
    <citation type="submission" date="2013-03" db="EMBL/GenBank/DDBJ databases">
        <title>The Genome Sequence of Oribacterium sp. ACB1.</title>
        <authorList>
            <consortium name="The Broad Institute Genomics Platform"/>
            <consortium name="The Broad Institute Genome Sequencing Center for Infectious Disease"/>
            <person name="Earl A."/>
            <person name="Ward D."/>
            <person name="Feldgarden M."/>
            <person name="Gevers D."/>
            <person name="Sizova M."/>
            <person name="Hazen A."/>
            <person name="Epstein S."/>
            <person name="Walker B."/>
            <person name="Young S."/>
            <person name="Zeng Q."/>
            <person name="Gargeya S."/>
            <person name="Fitzgerald M."/>
            <person name="Haas B."/>
            <person name="Abouelleil A."/>
            <person name="Allen A.W."/>
            <person name="Alvarado L."/>
            <person name="Arachchi H.M."/>
            <person name="Berlin A.M."/>
            <person name="Chapman S.B."/>
            <person name="Gainer-Dewar J."/>
            <person name="Goldberg J."/>
            <person name="Griggs A."/>
            <person name="Gujja S."/>
            <person name="Hansen M."/>
            <person name="Howarth C."/>
            <person name="Imamovic A."/>
            <person name="Ireland A."/>
            <person name="Larimer J."/>
            <person name="McCowan C."/>
            <person name="Murphy C."/>
            <person name="Pearson M."/>
            <person name="Poon T.W."/>
            <person name="Priest M."/>
            <person name="Roberts A."/>
            <person name="Saif S."/>
            <person name="Shea T."/>
            <person name="Sisk P."/>
            <person name="Sykes S."/>
            <person name="Wortman J."/>
            <person name="Nusbaum C."/>
            <person name="Birren B."/>
        </authorList>
    </citation>
    <scope>NUCLEOTIDE SEQUENCE [LARGE SCALE GENOMIC DNA]</scope>
    <source>
        <strain evidence="4">ACB1</strain>
    </source>
</reference>
<dbReference type="RefSeq" id="WP_009535590.1">
    <property type="nucleotide sequence ID" value="NZ_KE148312.1"/>
</dbReference>
<dbReference type="EMBL" id="AFZC02000002">
    <property type="protein sequence ID" value="EHL09778.1"/>
    <property type="molecule type" value="Genomic_DNA"/>
</dbReference>
<sequence length="785" mass="88698">MKRKRLIPLIMTAALTCSVWAYTAPTWGEPMSGMEASSSESGDFSAIENEGENENFRTTEGDGVGENILTTEEEEENVGLFLMEDRGAEDDSISIPVSSSNIEEEPSGYPDFSITNKAQFLRQFKRVLKTVEVPDYLDFTMYYSDKNPFNPAVGLPEGNPSILLIANAIKDAGIANDLVDDPADLINYIQGSLIDVGMGMSEPTIYFTVFEDGEKFAYSIFPKYKDDGSTDYYLIPVKGRELDNFHFSVIGHMDSFNLPRDKEICKGNMQTIIRFIKENYPGIADVRFTNRRIQYDVINGVKEYYYPVEYTDTDGNKKQNKVYVGDHRNFIRRSDATRSMIEAALKLEFPEGRFKDSQRLTNEEVTLLEKKFDRIKNNALTRVLSVKVNPELVPYEVPYPYSDLYTDEELDREYGIELEVTTEDTKVQDAPKFYTITLPIYYSRELKLISLFPVDKDDLRKYALSKDKEYIYIPSENDSNAITLESYLKSKLNDGELLGNPDIVDVNKVYYKKEIHYPVLAEDGSLIRTLKINLKDNGFLGLRDDYAKPFYLKGHDIQSNQLMDEPKEELEKLFRERYGEAFQSIESIADTTVWGRAVITLNLHDGTQKEVHVEILRNAGCEDTRPGHKEPVYNLSYNYSCFNGCKGTDEPTEPEKPVNPEEPAQPENPATPSNQGRGNSGGSGSNGGSRTPASGEDKTPVVLSENRENTPSSVNPEVLGEAREMRSEETKPILEVLGAERKGRGHVKTMDETHAFPLYFSALSAIALAFWALQDKKKSKTGNTL</sequence>
<feature type="compositionally biased region" description="Gly residues" evidence="1">
    <location>
        <begin position="678"/>
        <end position="687"/>
    </location>
</feature>
<evidence type="ECO:0000313" key="4">
    <source>
        <dbReference type="EMBL" id="EHL09778.1"/>
    </source>
</evidence>
<feature type="compositionally biased region" description="Basic and acidic residues" evidence="1">
    <location>
        <begin position="649"/>
        <end position="659"/>
    </location>
</feature>
<keyword evidence="2" id="KW-0472">Membrane</keyword>
<keyword evidence="3" id="KW-0732">Signal</keyword>
<keyword evidence="2" id="KW-0812">Transmembrane</keyword>
<protein>
    <submittedName>
        <fullName evidence="4">Uncharacterized protein</fullName>
    </submittedName>
</protein>
<feature type="region of interest" description="Disordered" evidence="1">
    <location>
        <begin position="649"/>
        <end position="727"/>
    </location>
</feature>
<evidence type="ECO:0000313" key="5">
    <source>
        <dbReference type="Proteomes" id="UP000018461"/>
    </source>
</evidence>
<accession>G9WQW8</accession>
<evidence type="ECO:0000256" key="3">
    <source>
        <dbReference type="SAM" id="SignalP"/>
    </source>
</evidence>
<dbReference type="AlphaFoldDB" id="G9WQW8"/>
<keyword evidence="5" id="KW-1185">Reference proteome</keyword>
<feature type="signal peptide" evidence="3">
    <location>
        <begin position="1"/>
        <end position="21"/>
    </location>
</feature>
<dbReference type="HOGENOM" id="CLU_365163_0_0_9"/>
<gene>
    <name evidence="4" type="ORF">HMPREF9625_01751</name>
</gene>
<dbReference type="PATRIC" id="fig|796943.3.peg.2226"/>
<evidence type="ECO:0000256" key="1">
    <source>
        <dbReference type="SAM" id="MobiDB-lite"/>
    </source>
</evidence>
<proteinExistence type="predicted"/>
<keyword evidence="2" id="KW-1133">Transmembrane helix</keyword>
<comment type="caution">
    <text evidence="4">The sequence shown here is derived from an EMBL/GenBank/DDBJ whole genome shotgun (WGS) entry which is preliminary data.</text>
</comment>
<evidence type="ECO:0000256" key="2">
    <source>
        <dbReference type="SAM" id="Phobius"/>
    </source>
</evidence>
<name>G9WQW8_9FIRM</name>
<dbReference type="STRING" id="796943.HMPREF9625_01751"/>
<dbReference type="Proteomes" id="UP000018461">
    <property type="component" value="Unassembled WGS sequence"/>
</dbReference>
<organism evidence="4 5">
    <name type="scientific">Oribacterium parvum ACB1</name>
    <dbReference type="NCBI Taxonomy" id="796943"/>
    <lineage>
        <taxon>Bacteria</taxon>
        <taxon>Bacillati</taxon>
        <taxon>Bacillota</taxon>
        <taxon>Clostridia</taxon>
        <taxon>Lachnospirales</taxon>
        <taxon>Lachnospiraceae</taxon>
        <taxon>Oribacterium</taxon>
    </lineage>
</organism>
<feature type="chain" id="PRO_5038541685" evidence="3">
    <location>
        <begin position="22"/>
        <end position="785"/>
    </location>
</feature>